<dbReference type="OrthoDB" id="4986073at2"/>
<dbReference type="EMBL" id="FNZF01000001">
    <property type="protein sequence ID" value="SEI89964.1"/>
    <property type="molecule type" value="Genomic_DNA"/>
</dbReference>
<dbReference type="Proteomes" id="UP000199200">
    <property type="component" value="Unassembled WGS sequence"/>
</dbReference>
<name>A0A1H6UGZ7_9BACL</name>
<dbReference type="AlphaFoldDB" id="A0A1H6UGZ7"/>
<evidence type="ECO:0000313" key="2">
    <source>
        <dbReference type="Proteomes" id="UP000199200"/>
    </source>
</evidence>
<evidence type="ECO:0008006" key="3">
    <source>
        <dbReference type="Google" id="ProtNLM"/>
    </source>
</evidence>
<accession>A0A1H6UGZ7</accession>
<sequence>MKIRIGAIGASDSLKQIQAVAQEDPRIELVVFEYEELEELDAILQENRHRVSQWIFSGPSPFHYCLDKDLISSNEGMYPPVHGMALLGTYLNVTKDFGRMVKKISLDKMDEQTVREMFSEYNLEDVQFELCPEFGFSQNGKLIEFHTTCYESGLSEVALTCHLGVHLELQKRGIPSYRIIPPKLAIRTVFRLLVGRAQNEVYGKLKMAIAGIEVIWGKEDKEKRIHSFGEQEKLLELKLELLGIAKQVNGSLVDKGESSFLIYATQGDYELLDSSGVSFVARVDEILRRLSLEYRFVIGIGFTVYDAEQHVQLGFEYVTDNPARRVVVVDEEKTISDFDSGYLPNFSEEHLPEHWKTTLMEHQYKPAIPAKLYHYMKLKDLEEITSETLTIILKNTERNSRRILNELEQLKLIEVTREESLGRPGRPRKVYRLVE</sequence>
<keyword evidence="2" id="KW-1185">Reference proteome</keyword>
<dbReference type="STRING" id="426757.SAMN04488127_0741"/>
<organism evidence="1 2">
    <name type="scientific">Bhargavaea ginsengi</name>
    <dbReference type="NCBI Taxonomy" id="426757"/>
    <lineage>
        <taxon>Bacteria</taxon>
        <taxon>Bacillati</taxon>
        <taxon>Bacillota</taxon>
        <taxon>Bacilli</taxon>
        <taxon>Bacillales</taxon>
        <taxon>Caryophanaceae</taxon>
        <taxon>Bhargavaea</taxon>
    </lineage>
</organism>
<evidence type="ECO:0000313" key="1">
    <source>
        <dbReference type="EMBL" id="SEI89964.1"/>
    </source>
</evidence>
<proteinExistence type="predicted"/>
<gene>
    <name evidence="1" type="ORF">SAMN04488127_0741</name>
</gene>
<protein>
    <recommendedName>
        <fullName evidence="3">Transcriptional regulator</fullName>
    </recommendedName>
</protein>
<reference evidence="2" key="1">
    <citation type="submission" date="2016-10" db="EMBL/GenBank/DDBJ databases">
        <authorList>
            <person name="Varghese N."/>
            <person name="Submissions S."/>
        </authorList>
    </citation>
    <scope>NUCLEOTIDE SEQUENCE [LARGE SCALE GENOMIC DNA]</scope>
    <source>
        <strain evidence="2">CGMCC 1.6763</strain>
    </source>
</reference>
<dbReference type="RefSeq" id="WP_092050046.1">
    <property type="nucleotide sequence ID" value="NZ_FNZF01000001.1"/>
</dbReference>